<dbReference type="RefSeq" id="WP_130629986.1">
    <property type="nucleotide sequence ID" value="NZ_CP036164.1"/>
</dbReference>
<dbReference type="KEGG" id="jli:EXU32_11235"/>
<dbReference type="Pfam" id="PF19655">
    <property type="entry name" value="DUF6158"/>
    <property type="match status" value="1"/>
</dbReference>
<sequence>MNDATQGVPASELSDEELESQGKRAHETRNWVFLHGSAEQFAHHTARMLELEREYVHRYPKRTWQGSGGAATDIAQTAASWRETVRAVIAQLEALVELPDPQTPSAAAAGDPVRAFLQRMADNGGRLNKLEAHQAAREVGLDPAVRADLYKSDPQLVATEGTDRVLTDAGRARLAGDQ</sequence>
<reference evidence="2 3" key="1">
    <citation type="submission" date="2019-02" db="EMBL/GenBank/DDBJ databases">
        <title>Genomic data mining of an Antarctic deep-sea actinobacterium, Janibacterlimosus P3-3-X1.</title>
        <authorList>
            <person name="Liao L."/>
            <person name="Chen B."/>
        </authorList>
    </citation>
    <scope>NUCLEOTIDE SEQUENCE [LARGE SCALE GENOMIC DNA]</scope>
    <source>
        <strain evidence="2 3">P3-3-X1</strain>
    </source>
</reference>
<evidence type="ECO:0000313" key="2">
    <source>
        <dbReference type="EMBL" id="QBF46768.1"/>
    </source>
</evidence>
<dbReference type="STRING" id="1216970.GCA_001570985_00559"/>
<protein>
    <submittedName>
        <fullName evidence="2">Uncharacterized protein</fullName>
    </submittedName>
</protein>
<accession>A0A4V0ZB50</accession>
<organism evidence="2 3">
    <name type="scientific">Janibacter limosus</name>
    <dbReference type="NCBI Taxonomy" id="53458"/>
    <lineage>
        <taxon>Bacteria</taxon>
        <taxon>Bacillati</taxon>
        <taxon>Actinomycetota</taxon>
        <taxon>Actinomycetes</taxon>
        <taxon>Micrococcales</taxon>
        <taxon>Intrasporangiaceae</taxon>
        <taxon>Janibacter</taxon>
    </lineage>
</organism>
<dbReference type="Proteomes" id="UP000290408">
    <property type="component" value="Chromosome"/>
</dbReference>
<dbReference type="OrthoDB" id="4859584at2"/>
<dbReference type="AlphaFoldDB" id="A0A4V0ZB50"/>
<feature type="region of interest" description="Disordered" evidence="1">
    <location>
        <begin position="1"/>
        <end position="22"/>
    </location>
</feature>
<name>A0A4V0ZB50_9MICO</name>
<evidence type="ECO:0000313" key="3">
    <source>
        <dbReference type="Proteomes" id="UP000290408"/>
    </source>
</evidence>
<gene>
    <name evidence="2" type="ORF">EXU32_11235</name>
</gene>
<proteinExistence type="predicted"/>
<dbReference type="InterPro" id="IPR046156">
    <property type="entry name" value="DUF6158"/>
</dbReference>
<evidence type="ECO:0000256" key="1">
    <source>
        <dbReference type="SAM" id="MobiDB-lite"/>
    </source>
</evidence>
<keyword evidence="3" id="KW-1185">Reference proteome</keyword>
<dbReference type="EMBL" id="CP036164">
    <property type="protein sequence ID" value="QBF46768.1"/>
    <property type="molecule type" value="Genomic_DNA"/>
</dbReference>